<dbReference type="EMBL" id="JADFTT010000035">
    <property type="protein sequence ID" value="KAG5771619.1"/>
    <property type="molecule type" value="Genomic_DNA"/>
</dbReference>
<evidence type="ECO:0000313" key="1">
    <source>
        <dbReference type="EMBL" id="KAG5771619.1"/>
    </source>
</evidence>
<evidence type="ECO:0000313" key="2">
    <source>
        <dbReference type="Proteomes" id="UP000750502"/>
    </source>
</evidence>
<gene>
    <name evidence="1" type="ORF">H9Q72_001925</name>
</gene>
<proteinExistence type="predicted"/>
<dbReference type="Proteomes" id="UP000750502">
    <property type="component" value="Unassembled WGS sequence"/>
</dbReference>
<dbReference type="OrthoDB" id="2942798at2759"/>
<protein>
    <submittedName>
        <fullName evidence="1">Uncharacterized protein</fullName>
    </submittedName>
</protein>
<sequence>MEESDQLPTAQSLGLGTAGIRRAEITVSLANYSKASRFANRIESKRFRFGTQAITATGESSDDVHPNVLRLRVMKTCFDQALQSLFWVISGVTGPWLQNKFPEWFLPERIVLKSQKPNWEEEFDKELEAYHKLQPLQGAFIPRFFGIIQYNNTRTLILSDIGECLATPEGAVLEK</sequence>
<dbReference type="AlphaFoldDB" id="A0A9P7I0P2"/>
<keyword evidence="2" id="KW-1185">Reference proteome</keyword>
<accession>A0A9P7I0P2</accession>
<name>A0A9P7I0P2_9HYPO</name>
<reference evidence="1" key="2">
    <citation type="submission" date="2020-10" db="EMBL/GenBank/DDBJ databases">
        <authorList>
            <person name="Peck L.D."/>
            <person name="Nowell R.W."/>
            <person name="Flood J."/>
            <person name="Ryan M.J."/>
            <person name="Barraclough T.G."/>
        </authorList>
    </citation>
    <scope>NUCLEOTIDE SEQUENCE</scope>
    <source>
        <strain evidence="1">IMI 127659i</strain>
    </source>
</reference>
<organism evidence="1 2">
    <name type="scientific">Fusarium xylarioides</name>
    <dbReference type="NCBI Taxonomy" id="221167"/>
    <lineage>
        <taxon>Eukaryota</taxon>
        <taxon>Fungi</taxon>
        <taxon>Dikarya</taxon>
        <taxon>Ascomycota</taxon>
        <taxon>Pezizomycotina</taxon>
        <taxon>Sordariomycetes</taxon>
        <taxon>Hypocreomycetidae</taxon>
        <taxon>Hypocreales</taxon>
        <taxon>Nectriaceae</taxon>
        <taxon>Fusarium</taxon>
        <taxon>Fusarium fujikuroi species complex</taxon>
    </lineage>
</organism>
<comment type="caution">
    <text evidence="1">The sequence shown here is derived from an EMBL/GenBank/DDBJ whole genome shotgun (WGS) entry which is preliminary data.</text>
</comment>
<reference evidence="1" key="1">
    <citation type="journal article" date="2020" name="bioRxiv">
        <title>Historical genomics reveals the evolutionary mechanisms behind multiple outbreaks of the host-specific coffee wilt pathogen Fusarium xylarioides.</title>
        <authorList>
            <person name="Peck D."/>
            <person name="Nowell R.W."/>
            <person name="Flood J."/>
            <person name="Ryan M.J."/>
            <person name="Barraclough T.G."/>
        </authorList>
    </citation>
    <scope>NUCLEOTIDE SEQUENCE</scope>
    <source>
        <strain evidence="1">IMI 127659i</strain>
    </source>
</reference>